<evidence type="ECO:0000256" key="1">
    <source>
        <dbReference type="ARBA" id="ARBA00009156"/>
    </source>
</evidence>
<dbReference type="Pfam" id="PF02782">
    <property type="entry name" value="FGGY_C"/>
    <property type="match status" value="1"/>
</dbReference>
<protein>
    <submittedName>
        <fullName evidence="6">Xylulokinase</fullName>
        <ecNumber evidence="6">2.7.1.17</ecNumber>
    </submittedName>
</protein>
<gene>
    <name evidence="6" type="ORF">QE369_002420</name>
</gene>
<dbReference type="AlphaFoldDB" id="A0AAJ2B889"/>
<keyword evidence="3" id="KW-0418">Kinase</keyword>
<dbReference type="EMBL" id="JAVIZC010000003">
    <property type="protein sequence ID" value="MDR6102223.1"/>
    <property type="molecule type" value="Genomic_DNA"/>
</dbReference>
<dbReference type="Proteomes" id="UP001255601">
    <property type="component" value="Unassembled WGS sequence"/>
</dbReference>
<keyword evidence="2 6" id="KW-0808">Transferase</keyword>
<evidence type="ECO:0000259" key="5">
    <source>
        <dbReference type="Pfam" id="PF02782"/>
    </source>
</evidence>
<evidence type="ECO:0000256" key="2">
    <source>
        <dbReference type="ARBA" id="ARBA00022679"/>
    </source>
</evidence>
<feature type="domain" description="Carbohydrate kinase FGGY C-terminal" evidence="5">
    <location>
        <begin position="258"/>
        <end position="444"/>
    </location>
</feature>
<dbReference type="EC" id="2.7.1.17" evidence="6"/>
<evidence type="ECO:0000259" key="4">
    <source>
        <dbReference type="Pfam" id="PF00370"/>
    </source>
</evidence>
<dbReference type="Pfam" id="PF00370">
    <property type="entry name" value="FGGY_N"/>
    <property type="match status" value="1"/>
</dbReference>
<sequence>MRYLLGVDIGSFSSKGILLDEEGRIIAMAQRKHEMRVPAPGRAEHDAIEDWWDGFKILTRQLLAESNIDPVDIAAVGCSGIGPCALPVTEDGVPLRPAILYGVDIRAEKEIDELNTELGVEAVLARTGNPLTTQSVGPKIRWLQKHEPEVYARTERIVGCPTFLVHRLTGRWVVDHYGASCYTPFYDLAASTWHVNTVESVCPIDWLPDIAWTTDIVGHVSAEAARETGLAPNTPVIAGTIDAASEAVSVGVRQPGDLMIMYGTTAFFIQVNAKLVTDSRFWAAPFLFENTWSVMGGLATGGGLTQWFRKELTGLEDSDRAFEILAQEAAASPPGANGILTLPYFSGERTPINDPRAKGLIFGLTLAHSRGDVYRGLIEGIGHAIRHNLDTFAEVQPAEHIYAVGGGVKNDVWTQSVSDIAGVRQQVRRHTVGAALGSAFLAGLGAGVFQQDDIERINPAEAEIVPDIANRQGYDADHIAFQTLYRNNRDLMQRS</sequence>
<dbReference type="InterPro" id="IPR018484">
    <property type="entry name" value="FGGY_N"/>
</dbReference>
<proteinExistence type="inferred from homology"/>
<dbReference type="GO" id="GO:0004856">
    <property type="term" value="F:D-xylulokinase activity"/>
    <property type="evidence" value="ECO:0007669"/>
    <property type="project" value="UniProtKB-EC"/>
</dbReference>
<dbReference type="RefSeq" id="WP_309770999.1">
    <property type="nucleotide sequence ID" value="NZ_JAVIZC010000003.1"/>
</dbReference>
<dbReference type="InterPro" id="IPR018485">
    <property type="entry name" value="FGGY_C"/>
</dbReference>
<comment type="caution">
    <text evidence="6">The sequence shown here is derived from an EMBL/GenBank/DDBJ whole genome shotgun (WGS) entry which is preliminary data.</text>
</comment>
<dbReference type="PANTHER" id="PTHR43095">
    <property type="entry name" value="SUGAR KINASE"/>
    <property type="match status" value="1"/>
</dbReference>
<dbReference type="InterPro" id="IPR043129">
    <property type="entry name" value="ATPase_NBD"/>
</dbReference>
<dbReference type="Gene3D" id="3.30.420.40">
    <property type="match status" value="2"/>
</dbReference>
<dbReference type="PANTHER" id="PTHR43095:SF5">
    <property type="entry name" value="XYLULOSE KINASE"/>
    <property type="match status" value="1"/>
</dbReference>
<dbReference type="InterPro" id="IPR000577">
    <property type="entry name" value="Carb_kinase_FGGY"/>
</dbReference>
<dbReference type="InterPro" id="IPR050406">
    <property type="entry name" value="FGGY_Carb_Kinase"/>
</dbReference>
<dbReference type="PIRSF" id="PIRSF000538">
    <property type="entry name" value="GlpK"/>
    <property type="match status" value="1"/>
</dbReference>
<evidence type="ECO:0000256" key="3">
    <source>
        <dbReference type="ARBA" id="ARBA00022777"/>
    </source>
</evidence>
<organism evidence="6 7">
    <name type="scientific">Agrobacterium larrymoorei</name>
    <dbReference type="NCBI Taxonomy" id="160699"/>
    <lineage>
        <taxon>Bacteria</taxon>
        <taxon>Pseudomonadati</taxon>
        <taxon>Pseudomonadota</taxon>
        <taxon>Alphaproteobacteria</taxon>
        <taxon>Hyphomicrobiales</taxon>
        <taxon>Rhizobiaceae</taxon>
        <taxon>Rhizobium/Agrobacterium group</taxon>
        <taxon>Agrobacterium</taxon>
    </lineage>
</organism>
<accession>A0AAJ2B889</accession>
<evidence type="ECO:0000313" key="6">
    <source>
        <dbReference type="EMBL" id="MDR6102223.1"/>
    </source>
</evidence>
<reference evidence="6" key="1">
    <citation type="submission" date="2023-08" db="EMBL/GenBank/DDBJ databases">
        <title>Functional and genomic diversity of the sorghum phyllosphere microbiome.</title>
        <authorList>
            <person name="Shade A."/>
        </authorList>
    </citation>
    <scope>NUCLEOTIDE SEQUENCE</scope>
    <source>
        <strain evidence="6">SORGH_AS_0974</strain>
    </source>
</reference>
<evidence type="ECO:0000313" key="7">
    <source>
        <dbReference type="Proteomes" id="UP001255601"/>
    </source>
</evidence>
<comment type="similarity">
    <text evidence="1">Belongs to the FGGY kinase family.</text>
</comment>
<feature type="domain" description="Carbohydrate kinase FGGY N-terminal" evidence="4">
    <location>
        <begin position="3"/>
        <end position="247"/>
    </location>
</feature>
<dbReference type="CDD" id="cd07804">
    <property type="entry name" value="ASKHA_NBD_FGGY_RrXK-like"/>
    <property type="match status" value="1"/>
</dbReference>
<name>A0AAJ2B889_9HYPH</name>
<dbReference type="SUPFAM" id="SSF53067">
    <property type="entry name" value="Actin-like ATPase domain"/>
    <property type="match status" value="2"/>
</dbReference>